<keyword evidence="3" id="KW-1185">Reference proteome</keyword>
<gene>
    <name evidence="2" type="ORF">BB560_001812</name>
</gene>
<dbReference type="AlphaFoldDB" id="A0A2T9ZGI5"/>
<dbReference type="STRING" id="133381.A0A2T9ZGI5"/>
<proteinExistence type="predicted"/>
<dbReference type="OrthoDB" id="420169at2759"/>
<evidence type="ECO:0000256" key="1">
    <source>
        <dbReference type="SAM" id="MobiDB-lite"/>
    </source>
</evidence>
<dbReference type="EMBL" id="MBFS01000200">
    <property type="protein sequence ID" value="PVV03701.1"/>
    <property type="molecule type" value="Genomic_DNA"/>
</dbReference>
<sequence length="243" mass="28598">MAFSQNKVGSRINTEHQNGMALPEEHGSSQNFNFSSTISKQNPVESQQNQWKYPEPIQFSGKWNQEADIWMQEFELHVESSIKDMPQHYWLRYIARFLEGEAESWHITYVEGAKGWQNYREAFLQKFCNSSHELKARELLKGYSLVGKTVAKVYADLVVLFRKSKMFDKKEQLYCLYDKLSEEDKYDILTEKCYDFESIIGYLEVRERIISATFRKTPNPYIFKRKGNKGNKNLEQGIKIPST</sequence>
<evidence type="ECO:0000313" key="3">
    <source>
        <dbReference type="Proteomes" id="UP000245609"/>
    </source>
</evidence>
<feature type="region of interest" description="Disordered" evidence="1">
    <location>
        <begin position="1"/>
        <end position="36"/>
    </location>
</feature>
<organism evidence="2 3">
    <name type="scientific">Smittium megazygosporum</name>
    <dbReference type="NCBI Taxonomy" id="133381"/>
    <lineage>
        <taxon>Eukaryota</taxon>
        <taxon>Fungi</taxon>
        <taxon>Fungi incertae sedis</taxon>
        <taxon>Zoopagomycota</taxon>
        <taxon>Kickxellomycotina</taxon>
        <taxon>Harpellomycetes</taxon>
        <taxon>Harpellales</taxon>
        <taxon>Legeriomycetaceae</taxon>
        <taxon>Smittium</taxon>
    </lineage>
</organism>
<name>A0A2T9ZGI5_9FUNG</name>
<feature type="compositionally biased region" description="Polar residues" evidence="1">
    <location>
        <begin position="1"/>
        <end position="17"/>
    </location>
</feature>
<protein>
    <recommendedName>
        <fullName evidence="4">Retrotransposon gag domain-containing protein</fullName>
    </recommendedName>
</protein>
<comment type="caution">
    <text evidence="2">The sequence shown here is derived from an EMBL/GenBank/DDBJ whole genome shotgun (WGS) entry which is preliminary data.</text>
</comment>
<accession>A0A2T9ZGI5</accession>
<dbReference type="Proteomes" id="UP000245609">
    <property type="component" value="Unassembled WGS sequence"/>
</dbReference>
<reference evidence="2 3" key="1">
    <citation type="journal article" date="2018" name="MBio">
        <title>Comparative Genomics Reveals the Core Gene Toolbox for the Fungus-Insect Symbiosis.</title>
        <authorList>
            <person name="Wang Y."/>
            <person name="Stata M."/>
            <person name="Wang W."/>
            <person name="Stajich J.E."/>
            <person name="White M.M."/>
            <person name="Moncalvo J.M."/>
        </authorList>
    </citation>
    <scope>NUCLEOTIDE SEQUENCE [LARGE SCALE GENOMIC DNA]</scope>
    <source>
        <strain evidence="2 3">SC-DP-2</strain>
    </source>
</reference>
<evidence type="ECO:0000313" key="2">
    <source>
        <dbReference type="EMBL" id="PVV03701.1"/>
    </source>
</evidence>
<evidence type="ECO:0008006" key="4">
    <source>
        <dbReference type="Google" id="ProtNLM"/>
    </source>
</evidence>